<evidence type="ECO:0000313" key="4">
    <source>
        <dbReference type="Proteomes" id="UP000640274"/>
    </source>
</evidence>
<evidence type="ECO:0000313" key="3">
    <source>
        <dbReference type="EMBL" id="MBJ6362952.1"/>
    </source>
</evidence>
<sequence length="291" mass="33582">MQLENINGTVLHYSVKGEGIPIIFVHPPLLTGANFRYQQVQLSDEFKVVTFDIRGHGQSGRSLVPISYRLIAEDIKQLMDRLGLEKAYICGYSTGGTVVLQTLLAYPERFAGAILASAMSEASDWVLRSRIKIAAQLSRWGAAMKVLMLGITWGNADQRQTFRNLFREARRGNRTNIHQYYRYSLAYSCTEQLKDIKNPVLLLYGKKDWGFKRYLRILENNLPNNDVLVFKGESHQLPTKAADGMNAMIRRWIRSIEYRNETSYSQTNEFTYDYEKEQQFYSHNADAERLQ</sequence>
<organism evidence="3 4">
    <name type="scientific">Paenibacillus roseus</name>
    <dbReference type="NCBI Taxonomy" id="2798579"/>
    <lineage>
        <taxon>Bacteria</taxon>
        <taxon>Bacillati</taxon>
        <taxon>Bacillota</taxon>
        <taxon>Bacilli</taxon>
        <taxon>Bacillales</taxon>
        <taxon>Paenibacillaceae</taxon>
        <taxon>Paenibacillus</taxon>
    </lineage>
</organism>
<reference evidence="3" key="1">
    <citation type="submission" date="2020-12" db="EMBL/GenBank/DDBJ databases">
        <authorList>
            <person name="Huq M.A."/>
        </authorList>
    </citation>
    <scope>NUCLEOTIDE SEQUENCE</scope>
    <source>
        <strain evidence="3">MAHUQ-46</strain>
    </source>
</reference>
<dbReference type="Proteomes" id="UP000640274">
    <property type="component" value="Unassembled WGS sequence"/>
</dbReference>
<dbReference type="Gene3D" id="3.40.50.1820">
    <property type="entry name" value="alpha/beta hydrolase"/>
    <property type="match status" value="1"/>
</dbReference>
<name>A0A934MWA4_9BACL</name>
<dbReference type="AlphaFoldDB" id="A0A934MWA4"/>
<dbReference type="GO" id="GO:0016787">
    <property type="term" value="F:hydrolase activity"/>
    <property type="evidence" value="ECO:0007669"/>
    <property type="project" value="UniProtKB-KW"/>
</dbReference>
<dbReference type="InterPro" id="IPR000073">
    <property type="entry name" value="AB_hydrolase_1"/>
</dbReference>
<dbReference type="PANTHER" id="PTHR43798:SF31">
    <property type="entry name" value="AB HYDROLASE SUPERFAMILY PROTEIN YCLE"/>
    <property type="match status" value="1"/>
</dbReference>
<dbReference type="GO" id="GO:0016020">
    <property type="term" value="C:membrane"/>
    <property type="evidence" value="ECO:0007669"/>
    <property type="project" value="TreeGrafter"/>
</dbReference>
<evidence type="ECO:0000256" key="1">
    <source>
        <dbReference type="ARBA" id="ARBA00022801"/>
    </source>
</evidence>
<proteinExistence type="predicted"/>
<dbReference type="RefSeq" id="WP_199020549.1">
    <property type="nucleotide sequence ID" value="NZ_JAELUP010000103.1"/>
</dbReference>
<dbReference type="InterPro" id="IPR029058">
    <property type="entry name" value="AB_hydrolase_fold"/>
</dbReference>
<dbReference type="EMBL" id="JAELUP010000103">
    <property type="protein sequence ID" value="MBJ6362952.1"/>
    <property type="molecule type" value="Genomic_DNA"/>
</dbReference>
<dbReference type="InterPro" id="IPR050266">
    <property type="entry name" value="AB_hydrolase_sf"/>
</dbReference>
<dbReference type="PRINTS" id="PR00111">
    <property type="entry name" value="ABHYDROLASE"/>
</dbReference>
<evidence type="ECO:0000259" key="2">
    <source>
        <dbReference type="Pfam" id="PF00561"/>
    </source>
</evidence>
<dbReference type="Pfam" id="PF00561">
    <property type="entry name" value="Abhydrolase_1"/>
    <property type="match status" value="1"/>
</dbReference>
<dbReference type="PANTHER" id="PTHR43798">
    <property type="entry name" value="MONOACYLGLYCEROL LIPASE"/>
    <property type="match status" value="1"/>
</dbReference>
<dbReference type="SUPFAM" id="SSF53474">
    <property type="entry name" value="alpha/beta-Hydrolases"/>
    <property type="match status" value="1"/>
</dbReference>
<accession>A0A934MWA4</accession>
<keyword evidence="4" id="KW-1185">Reference proteome</keyword>
<comment type="caution">
    <text evidence="3">The sequence shown here is derived from an EMBL/GenBank/DDBJ whole genome shotgun (WGS) entry which is preliminary data.</text>
</comment>
<protein>
    <submittedName>
        <fullName evidence="3">Alpha/beta hydrolase</fullName>
    </submittedName>
</protein>
<keyword evidence="1 3" id="KW-0378">Hydrolase</keyword>
<gene>
    <name evidence="3" type="ORF">JFN88_17260</name>
</gene>
<feature type="domain" description="AB hydrolase-1" evidence="2">
    <location>
        <begin position="21"/>
        <end position="235"/>
    </location>
</feature>